<dbReference type="GO" id="GO:0009395">
    <property type="term" value="P:phospholipid catabolic process"/>
    <property type="evidence" value="ECO:0007669"/>
    <property type="project" value="TreeGrafter"/>
</dbReference>
<evidence type="ECO:0000313" key="3">
    <source>
        <dbReference type="EMBL" id="CAB4791569.1"/>
    </source>
</evidence>
<accession>A0A6J6X599</accession>
<dbReference type="EMBL" id="CAFAAK010000003">
    <property type="protein sequence ID" value="CAB4791569.1"/>
    <property type="molecule type" value="Genomic_DNA"/>
</dbReference>
<dbReference type="SUPFAM" id="SSF53649">
    <property type="entry name" value="Alkaline phosphatase-like"/>
    <property type="match status" value="1"/>
</dbReference>
<dbReference type="PANTHER" id="PTHR31956:SF8">
    <property type="entry name" value="ACID PHOSPHATASE PHOA (AFU_ORTHOLOGUE AFUA_1G03570)"/>
    <property type="match status" value="1"/>
</dbReference>
<dbReference type="GO" id="GO:0016788">
    <property type="term" value="F:hydrolase activity, acting on ester bonds"/>
    <property type="evidence" value="ECO:0007669"/>
    <property type="project" value="InterPro"/>
</dbReference>
<dbReference type="Pfam" id="PF04185">
    <property type="entry name" value="Phosphoesterase"/>
    <property type="match status" value="1"/>
</dbReference>
<dbReference type="AlphaFoldDB" id="A0A6J6X599"/>
<keyword evidence="1" id="KW-0378">Hydrolase</keyword>
<evidence type="ECO:0000256" key="2">
    <source>
        <dbReference type="SAM" id="MobiDB-lite"/>
    </source>
</evidence>
<organism evidence="3">
    <name type="scientific">freshwater metagenome</name>
    <dbReference type="NCBI Taxonomy" id="449393"/>
    <lineage>
        <taxon>unclassified sequences</taxon>
        <taxon>metagenomes</taxon>
        <taxon>ecological metagenomes</taxon>
    </lineage>
</organism>
<dbReference type="Gene3D" id="3.40.720.10">
    <property type="entry name" value="Alkaline Phosphatase, subunit A"/>
    <property type="match status" value="1"/>
</dbReference>
<evidence type="ECO:0000256" key="1">
    <source>
        <dbReference type="ARBA" id="ARBA00022801"/>
    </source>
</evidence>
<gene>
    <name evidence="3" type="ORF">UFOPK3024_00047</name>
</gene>
<sequence length="346" mass="36448">MKVIGGSDKVRPGVVVRGVVVVALSASLAMGCQAPSAGTSAQPSRTKPLTSASTGTATSSGNAVTASVATSPIAVSPLAITTTRPCGVASAAPRIDHVVWIIMENHGRGQIVNNTQAAYFNSLRKKCGYASNAHAITHPSLPNYIAMTSGGTQGVTDDANPAAHRLSAANLFSQLGSGRWRTFAESMPSACYTSNSGTYVPRHNPATYFTNVASQCATQNIRLTATPSFSAPFTLIVPDQRSNTHDTSIAYGDQWLARFVPKVINSAQYQSGRTVLFITYDEDENAGNTSNPIATLVISPRTPAGRVSTSYFTHYSLLRTTEELLGLPLLGKARAAYSMKGSFRLG</sequence>
<feature type="compositionally biased region" description="Polar residues" evidence="2">
    <location>
        <begin position="36"/>
        <end position="49"/>
    </location>
</feature>
<dbReference type="PANTHER" id="PTHR31956">
    <property type="entry name" value="NON-SPECIFIC PHOSPHOLIPASE C4-RELATED"/>
    <property type="match status" value="1"/>
</dbReference>
<feature type="region of interest" description="Disordered" evidence="2">
    <location>
        <begin position="35"/>
        <end position="60"/>
    </location>
</feature>
<reference evidence="3" key="1">
    <citation type="submission" date="2020-05" db="EMBL/GenBank/DDBJ databases">
        <authorList>
            <person name="Chiriac C."/>
            <person name="Salcher M."/>
            <person name="Ghai R."/>
            <person name="Kavagutti S V."/>
        </authorList>
    </citation>
    <scope>NUCLEOTIDE SEQUENCE</scope>
</reference>
<dbReference type="PROSITE" id="PS51257">
    <property type="entry name" value="PROKAR_LIPOPROTEIN"/>
    <property type="match status" value="1"/>
</dbReference>
<protein>
    <submittedName>
        <fullName evidence="3">Unannotated protein</fullName>
    </submittedName>
</protein>
<feature type="compositionally biased region" description="Low complexity" evidence="2">
    <location>
        <begin position="50"/>
        <end position="60"/>
    </location>
</feature>
<dbReference type="InterPro" id="IPR017850">
    <property type="entry name" value="Alkaline_phosphatase_core_sf"/>
</dbReference>
<proteinExistence type="predicted"/>
<dbReference type="InterPro" id="IPR007312">
    <property type="entry name" value="Phosphoesterase"/>
</dbReference>
<name>A0A6J6X599_9ZZZZ</name>